<sequence length="837" mass="90511">MQFCLLSVKQDKRAHGGINQLGGSFVNGRPLPDQVRQEIVKLAAQNVRPCDISRQLRVSHGCVSKILGRYYETGSIRPGVIGGSKPKVATPQVVDAIHQYKTDNPTMFAWEIRERLLRDGICTSDILPSVSSINRIVRNKETRYLLDKGEKSQSTDSLRETTRRNLSSNDNSKLHATTVNCYDQKSSAGISTASMPTTMLGRQHSLKRLQSISGGTPPSTSSILDPDYGPSPKTKILEERYLATESSMHPGSHPPPHVTQNQIDCERQKSEGDLLYPNLLMAERRLTFPPFAACQKSSYPLAEDTTVNACERLLCMERKGLGNGCATFPAPPPPTTMSPFLRDQQQSPTDSLNPPLAVNPWSMRQCETLGQQSGLYARVEASPAFGQGSLRRGFYRCGLQPTGPLFGTRSLAEERFLFDGNGGAYPSEKTIPKASAFTPLLSGQAATAVGAVANPTDLFHHALITRGLHLAGAGATHLANGMPISGNFSITGLIGLSPDPSRNASIIDQLNGEMSFALRPNGKVETPDGRMAATGEEEDEEEEEEEEEDQTAQSSVRACLHTEVGHFPVGSTSGAGKTSKITHDISIATCPAINTDSGIQTMATFSSTTAADPYDQGLHDSLGLNEMDGKHFGLKTHLGLSQDNNMLPPTASSATLAGTKLCVTQCHSVRQDTTEVERLKKGFSGLTNGLNIFYTPSLGSVGISNSRFFEPDSPRVCADSSSATSLLTCSPNNRDEEGHLASGYVLQSEERPSAACLREPDNNRGLYSQLLHHSAVPMTSLHSSSSSSSGYFMKSKGRADAERADVGQEIEVTEEERIVRRLRTVVPLSSNEIFSRL</sequence>
<proteinExistence type="predicted"/>
<evidence type="ECO:0000256" key="4">
    <source>
        <dbReference type="ARBA" id="ARBA00023015"/>
    </source>
</evidence>
<dbReference type="InterPro" id="IPR043182">
    <property type="entry name" value="PAIRED_DNA-bd_dom"/>
</dbReference>
<evidence type="ECO:0000256" key="6">
    <source>
        <dbReference type="ARBA" id="ARBA00023163"/>
    </source>
</evidence>
<dbReference type="InterPro" id="IPR009057">
    <property type="entry name" value="Homeodomain-like_sf"/>
</dbReference>
<dbReference type="PROSITE" id="PS00034">
    <property type="entry name" value="PAIRED_1"/>
    <property type="match status" value="1"/>
</dbReference>
<dbReference type="SUPFAM" id="SSF46689">
    <property type="entry name" value="Homeodomain-like"/>
    <property type="match status" value="1"/>
</dbReference>
<keyword evidence="7" id="KW-0539">Nucleus</keyword>
<evidence type="ECO:0000256" key="2">
    <source>
        <dbReference type="ARBA" id="ARBA00022473"/>
    </source>
</evidence>
<keyword evidence="6" id="KW-0804">Transcription</keyword>
<dbReference type="AlphaFoldDB" id="A0A0X3NV12"/>
<evidence type="ECO:0000313" key="10">
    <source>
        <dbReference type="EMBL" id="JAP43193.1"/>
    </source>
</evidence>
<evidence type="ECO:0000256" key="8">
    <source>
        <dbReference type="SAM" id="MobiDB-lite"/>
    </source>
</evidence>
<feature type="compositionally biased region" description="Acidic residues" evidence="8">
    <location>
        <begin position="535"/>
        <end position="550"/>
    </location>
</feature>
<feature type="domain" description="Paired" evidence="9">
    <location>
        <begin position="14"/>
        <end position="140"/>
    </location>
</feature>
<keyword evidence="5" id="KW-0238">DNA-binding</keyword>
<dbReference type="EMBL" id="GEEE01020032">
    <property type="protein sequence ID" value="JAP43193.1"/>
    <property type="molecule type" value="Transcribed_RNA"/>
</dbReference>
<dbReference type="CDD" id="cd00131">
    <property type="entry name" value="PAX"/>
    <property type="match status" value="1"/>
</dbReference>
<organism evidence="10">
    <name type="scientific">Schistocephalus solidus</name>
    <name type="common">Tapeworm</name>
    <dbReference type="NCBI Taxonomy" id="70667"/>
    <lineage>
        <taxon>Eukaryota</taxon>
        <taxon>Metazoa</taxon>
        <taxon>Spiralia</taxon>
        <taxon>Lophotrochozoa</taxon>
        <taxon>Platyhelminthes</taxon>
        <taxon>Cestoda</taxon>
        <taxon>Eucestoda</taxon>
        <taxon>Diphyllobothriidea</taxon>
        <taxon>Diphyllobothriidae</taxon>
        <taxon>Schistocephalus</taxon>
    </lineage>
</organism>
<dbReference type="FunFam" id="1.10.10.10:FF:000013">
    <property type="entry name" value="Paired box 8 isoform 1"/>
    <property type="match status" value="1"/>
</dbReference>
<keyword evidence="4" id="KW-0805">Transcription regulation</keyword>
<dbReference type="Gene3D" id="1.10.10.10">
    <property type="entry name" value="Winged helix-like DNA-binding domain superfamily/Winged helix DNA-binding domain"/>
    <property type="match status" value="2"/>
</dbReference>
<protein>
    <submittedName>
        <fullName evidence="10">Paired box protein Pax-2</fullName>
    </submittedName>
</protein>
<feature type="region of interest" description="Disordered" evidence="8">
    <location>
        <begin position="519"/>
        <end position="555"/>
    </location>
</feature>
<dbReference type="InterPro" id="IPR001523">
    <property type="entry name" value="Paired_dom"/>
</dbReference>
<dbReference type="GO" id="GO:0000981">
    <property type="term" value="F:DNA-binding transcription factor activity, RNA polymerase II-specific"/>
    <property type="evidence" value="ECO:0007669"/>
    <property type="project" value="TreeGrafter"/>
</dbReference>
<feature type="compositionally biased region" description="Basic and acidic residues" evidence="8">
    <location>
        <begin position="147"/>
        <end position="163"/>
    </location>
</feature>
<accession>A0A0X3NV12</accession>
<dbReference type="InterPro" id="IPR036388">
    <property type="entry name" value="WH-like_DNA-bd_sf"/>
</dbReference>
<reference evidence="10" key="1">
    <citation type="submission" date="2016-01" db="EMBL/GenBank/DDBJ databases">
        <title>Reference transcriptome for the parasite Schistocephalus solidus: insights into the molecular evolution of parasitism.</title>
        <authorList>
            <person name="Hebert F.O."/>
            <person name="Grambauer S."/>
            <person name="Barber I."/>
            <person name="Landry C.R."/>
            <person name="Aubin-Horth N."/>
        </authorList>
    </citation>
    <scope>NUCLEOTIDE SEQUENCE</scope>
</reference>
<evidence type="ECO:0000256" key="1">
    <source>
        <dbReference type="ARBA" id="ARBA00004123"/>
    </source>
</evidence>
<comment type="subcellular location">
    <subcellularLocation>
        <location evidence="1">Nucleus</location>
    </subcellularLocation>
</comment>
<dbReference type="GO" id="GO:0005634">
    <property type="term" value="C:nucleus"/>
    <property type="evidence" value="ECO:0007669"/>
    <property type="project" value="UniProtKB-SubCell"/>
</dbReference>
<name>A0A0X3NV12_SCHSO</name>
<feature type="region of interest" description="Disordered" evidence="8">
    <location>
        <begin position="210"/>
        <end position="233"/>
    </location>
</feature>
<keyword evidence="2" id="KW-0217">Developmental protein</keyword>
<feature type="region of interest" description="Disordered" evidence="8">
    <location>
        <begin position="147"/>
        <end position="172"/>
    </location>
</feature>
<evidence type="ECO:0000259" key="9">
    <source>
        <dbReference type="PROSITE" id="PS51057"/>
    </source>
</evidence>
<feature type="compositionally biased region" description="Low complexity" evidence="8">
    <location>
        <begin position="211"/>
        <end position="223"/>
    </location>
</feature>
<dbReference type="PRINTS" id="PR00027">
    <property type="entry name" value="PAIREDBOX"/>
</dbReference>
<dbReference type="InterPro" id="IPR043565">
    <property type="entry name" value="PAX_fam"/>
</dbReference>
<gene>
    <name evidence="10" type="primary">PAX2</name>
    <name evidence="10" type="ORF">TR151018</name>
</gene>
<dbReference type="PROSITE" id="PS51057">
    <property type="entry name" value="PAIRED_2"/>
    <property type="match status" value="1"/>
</dbReference>
<evidence type="ECO:0000256" key="3">
    <source>
        <dbReference type="ARBA" id="ARBA00022724"/>
    </source>
</evidence>
<dbReference type="Pfam" id="PF00292">
    <property type="entry name" value="PAX"/>
    <property type="match status" value="1"/>
</dbReference>
<evidence type="ECO:0000256" key="5">
    <source>
        <dbReference type="ARBA" id="ARBA00023125"/>
    </source>
</evidence>
<dbReference type="PANTHER" id="PTHR45636">
    <property type="entry name" value="PAIRED BOX PROTEIN PAX-6-RELATED-RELATED"/>
    <property type="match status" value="1"/>
</dbReference>
<dbReference type="GO" id="GO:0000978">
    <property type="term" value="F:RNA polymerase II cis-regulatory region sequence-specific DNA binding"/>
    <property type="evidence" value="ECO:0007669"/>
    <property type="project" value="TreeGrafter"/>
</dbReference>
<dbReference type="SMART" id="SM00351">
    <property type="entry name" value="PAX"/>
    <property type="match status" value="1"/>
</dbReference>
<evidence type="ECO:0000256" key="7">
    <source>
        <dbReference type="ARBA" id="ARBA00023242"/>
    </source>
</evidence>
<keyword evidence="3" id="KW-0563">Paired box</keyword>
<dbReference type="FunFam" id="1.10.10.10:FF:000003">
    <property type="entry name" value="Paired box protein Pax-6"/>
    <property type="match status" value="1"/>
</dbReference>